<protein>
    <submittedName>
        <fullName evidence="3">Uncharacterized protein</fullName>
    </submittedName>
</protein>
<keyword evidence="4" id="KW-1185">Reference proteome</keyword>
<evidence type="ECO:0000313" key="3">
    <source>
        <dbReference type="EMBL" id="CAH7678688.1"/>
    </source>
</evidence>
<dbReference type="Gene3D" id="3.40.50.11350">
    <property type="match status" value="1"/>
</dbReference>
<proteinExistence type="predicted"/>
<gene>
    <name evidence="3" type="ORF">PPACK8108_LOCUS13145</name>
</gene>
<keyword evidence="2" id="KW-0472">Membrane</keyword>
<dbReference type="PANTHER" id="PTHR13132:SF29">
    <property type="entry name" value="ALPHA-(1,6)-FUCOSYLTRANSFERASE"/>
    <property type="match status" value="1"/>
</dbReference>
<sequence length="643" mass="72549">MSRPVPLAHLPIHQYERIDIADADAGAPTDRVFSTSHQVESDVATRQISSSPKVLLSPPLSPLVQRSPSGIQEPLLTSSLGRKSDRNLYDGFSSEDQILQLEANLKFRQSQAGNFLSAFRHEREKWLDPGESISLRTLFTVLIAGLGILGLFVIMGKASTEIDRVDQRIASSDISSKEISGVISDLFPFSPDHYYSQCLIPEEGAYEIGETASEKSDFGRTNRSMIGSTEIYIHSPYFSSTAEERDEEKNVFYSSVDQNGDKICEKTLTYLLDDDYGFAFHLNAITMAAALAKSDSRSFFISDSQWDRGTWGKYFKPSTEVKCRPPPPDEMRGCPRTTKHWIITSAILAYHFSPQEFGVAFGNEDASDEVLEEDVKGIIPYQRQPIFEMARKSFFELFILNDLIREIIYQTKQEIIDSNIWGSKKNNKLSPYISVHIRKGDRHPFDPSHKLDYLPVTDYVDAINSTWNILRQSDSTLPDSPNVYLASDTPLILDVIKAASPRKWRYFHLSQARSKNLSTIAHPHEYSQMHFHAHVLSEREDYTRGQIVDMAFLGGGWPLDNGKVALTSKDLEKPLSTICTVSSNICQFAALQLGWEDAFEHLMWINLDLPLEKKWEGIEIPEDLADEADDGTHHNPEDGSANH</sequence>
<dbReference type="GO" id="GO:0006487">
    <property type="term" value="P:protein N-linked glycosylation"/>
    <property type="evidence" value="ECO:0007669"/>
    <property type="project" value="TreeGrafter"/>
</dbReference>
<evidence type="ECO:0000256" key="2">
    <source>
        <dbReference type="SAM" id="Phobius"/>
    </source>
</evidence>
<dbReference type="GO" id="GO:0046921">
    <property type="term" value="F:alpha-(1-&gt;6)-fucosyltransferase activity"/>
    <property type="evidence" value="ECO:0007669"/>
    <property type="project" value="TreeGrafter"/>
</dbReference>
<dbReference type="Proteomes" id="UP001153365">
    <property type="component" value="Unassembled WGS sequence"/>
</dbReference>
<evidence type="ECO:0000313" key="4">
    <source>
        <dbReference type="Proteomes" id="UP001153365"/>
    </source>
</evidence>
<dbReference type="PANTHER" id="PTHR13132">
    <property type="entry name" value="ALPHA- 1,6 -FUCOSYLTRANSFERASE"/>
    <property type="match status" value="1"/>
</dbReference>
<name>A0AAV0B541_PHAPC</name>
<feature type="region of interest" description="Disordered" evidence="1">
    <location>
        <begin position="624"/>
        <end position="643"/>
    </location>
</feature>
<evidence type="ECO:0000256" key="1">
    <source>
        <dbReference type="SAM" id="MobiDB-lite"/>
    </source>
</evidence>
<accession>A0AAV0B541</accession>
<dbReference type="EMBL" id="CALTRL010003226">
    <property type="protein sequence ID" value="CAH7678688.1"/>
    <property type="molecule type" value="Genomic_DNA"/>
</dbReference>
<feature type="transmembrane region" description="Helical" evidence="2">
    <location>
        <begin position="133"/>
        <end position="155"/>
    </location>
</feature>
<keyword evidence="2" id="KW-0812">Transmembrane</keyword>
<comment type="caution">
    <text evidence="3">The sequence shown here is derived from an EMBL/GenBank/DDBJ whole genome shotgun (WGS) entry which is preliminary data.</text>
</comment>
<keyword evidence="2" id="KW-1133">Transmembrane helix</keyword>
<dbReference type="AlphaFoldDB" id="A0AAV0B541"/>
<organism evidence="3 4">
    <name type="scientific">Phakopsora pachyrhizi</name>
    <name type="common">Asian soybean rust disease fungus</name>
    <dbReference type="NCBI Taxonomy" id="170000"/>
    <lineage>
        <taxon>Eukaryota</taxon>
        <taxon>Fungi</taxon>
        <taxon>Dikarya</taxon>
        <taxon>Basidiomycota</taxon>
        <taxon>Pucciniomycotina</taxon>
        <taxon>Pucciniomycetes</taxon>
        <taxon>Pucciniales</taxon>
        <taxon>Phakopsoraceae</taxon>
        <taxon>Phakopsora</taxon>
    </lineage>
</organism>
<reference evidence="3" key="1">
    <citation type="submission" date="2022-06" db="EMBL/GenBank/DDBJ databases">
        <authorList>
            <consortium name="SYNGENTA / RWTH Aachen University"/>
        </authorList>
    </citation>
    <scope>NUCLEOTIDE SEQUENCE</scope>
</reference>